<organism evidence="1 2">
    <name type="scientific">Russula earlei</name>
    <dbReference type="NCBI Taxonomy" id="71964"/>
    <lineage>
        <taxon>Eukaryota</taxon>
        <taxon>Fungi</taxon>
        <taxon>Dikarya</taxon>
        <taxon>Basidiomycota</taxon>
        <taxon>Agaricomycotina</taxon>
        <taxon>Agaricomycetes</taxon>
        <taxon>Russulales</taxon>
        <taxon>Russulaceae</taxon>
        <taxon>Russula</taxon>
    </lineage>
</organism>
<sequence length="635" mass="68878">MSSSALQRRSSRTSVLGKRSHPSRVDVAPSPASIKSLSRDLLDDNDDVSVIDLSPCAKRPRTSLITSDRHGNKENIPPSLVDPPDEPSRGLRRSSTEFITPTRPRTTLRRHASTSNIAPPDTLATSMPYLGLQTPPQTPSTSLPLHIRTRALLRATCNTSHEIAGRIHEEQVIRNFITEFFNSGPVSDVTRPVLYISGSPGCGKTALVNSILATFEVELLKNNVNLVLLNCMALNGLEAVWERLVEELGPLDKRRGKTRHYEIVEKLLSSRTSKCILVLDEVDHVAVSSQTLASLFTLAHKHSSTLRIIGIANTHTLTSSASTLSLDSVIGVSTVHFTPYDHEQLLSILHSRLKPLTSLDSPSTEATVQRFLPLSTLTLLSRKIAAQTGDVRCLFEVLRRAIDLAVTQPPASDKDTPPVTPSHILAALNAYAPAFKACNVRNLGLHARLALLALVVACRRTEASLPLLTPAQGCPPWSPVKRSNSSPTLPPTQAGIQVSQLHVFYVAMLTRHGSDAFTPVSRSEFGDLAGVLETIGLITLSALLTGRKVARTTSFSGRGAKSLAGAQQDRSVALMEGVRLDEVLRGLGIGAEAKDICEEEVEGIWKRELARIRKEARAQRPGAQTDIGFDDATKD</sequence>
<gene>
    <name evidence="1" type="ORF">F5148DRAFT_1348750</name>
</gene>
<protein>
    <submittedName>
        <fullName evidence="1">P-loop containing nucleoside triphosphate hydrolase protein</fullName>
    </submittedName>
</protein>
<dbReference type="Proteomes" id="UP001207468">
    <property type="component" value="Unassembled WGS sequence"/>
</dbReference>
<proteinExistence type="predicted"/>
<evidence type="ECO:0000313" key="2">
    <source>
        <dbReference type="Proteomes" id="UP001207468"/>
    </source>
</evidence>
<comment type="caution">
    <text evidence="1">The sequence shown here is derived from an EMBL/GenBank/DDBJ whole genome shotgun (WGS) entry which is preliminary data.</text>
</comment>
<accession>A0ACC0UCF3</accession>
<dbReference type="EMBL" id="JAGFNK010000070">
    <property type="protein sequence ID" value="KAI9509182.1"/>
    <property type="molecule type" value="Genomic_DNA"/>
</dbReference>
<evidence type="ECO:0000313" key="1">
    <source>
        <dbReference type="EMBL" id="KAI9509182.1"/>
    </source>
</evidence>
<keyword evidence="2" id="KW-1185">Reference proteome</keyword>
<name>A0ACC0UCF3_9AGAM</name>
<keyword evidence="1" id="KW-0378">Hydrolase</keyword>
<reference evidence="1" key="1">
    <citation type="submission" date="2021-03" db="EMBL/GenBank/DDBJ databases">
        <title>Evolutionary priming and transition to the ectomycorrhizal habit in an iconic lineage of mushroom-forming fungi: is preadaptation a requirement?</title>
        <authorList>
            <consortium name="DOE Joint Genome Institute"/>
            <person name="Looney B.P."/>
            <person name="Miyauchi S."/>
            <person name="Morin E."/>
            <person name="Drula E."/>
            <person name="Courty P.E."/>
            <person name="Chicoki N."/>
            <person name="Fauchery L."/>
            <person name="Kohler A."/>
            <person name="Kuo A."/>
            <person name="LaButti K."/>
            <person name="Pangilinan J."/>
            <person name="Lipzen A."/>
            <person name="Riley R."/>
            <person name="Andreopoulos W."/>
            <person name="He G."/>
            <person name="Johnson J."/>
            <person name="Barry K.W."/>
            <person name="Grigoriev I.V."/>
            <person name="Nagy L."/>
            <person name="Hibbett D."/>
            <person name="Henrissat B."/>
            <person name="Matheny P.B."/>
            <person name="Labbe J."/>
            <person name="Martin A.F."/>
        </authorList>
    </citation>
    <scope>NUCLEOTIDE SEQUENCE</scope>
    <source>
        <strain evidence="1">BPL698</strain>
    </source>
</reference>